<feature type="domain" description="Resolvase/invertase-type recombinase catalytic" evidence="1">
    <location>
        <begin position="3"/>
        <end position="152"/>
    </location>
</feature>
<dbReference type="PROSITE" id="PS51737">
    <property type="entry name" value="RECOMBINASE_DNA_BIND"/>
    <property type="match status" value="1"/>
</dbReference>
<evidence type="ECO:0000259" key="2">
    <source>
        <dbReference type="PROSITE" id="PS51737"/>
    </source>
</evidence>
<dbReference type="RefSeq" id="WP_005910983.1">
    <property type="nucleotide sequence ID" value="NZ_PNHC01000002.1"/>
</dbReference>
<evidence type="ECO:0000313" key="3">
    <source>
        <dbReference type="EMBL" id="PMC70190.1"/>
    </source>
</evidence>
<gene>
    <name evidence="3" type="ORF">CJ209_02715</name>
</gene>
<dbReference type="AlphaFoldDB" id="A0A2N6TLL6"/>
<dbReference type="GO" id="GO:0003677">
    <property type="term" value="F:DNA binding"/>
    <property type="evidence" value="ECO:0007669"/>
    <property type="project" value="InterPro"/>
</dbReference>
<dbReference type="InterPro" id="IPR050639">
    <property type="entry name" value="SSR_resolvase"/>
</dbReference>
<feature type="domain" description="Recombinase" evidence="2">
    <location>
        <begin position="156"/>
        <end position="272"/>
    </location>
</feature>
<dbReference type="CDD" id="cd00338">
    <property type="entry name" value="Ser_Recombinase"/>
    <property type="match status" value="1"/>
</dbReference>
<name>A0A2N6TLL6_FUSNU</name>
<dbReference type="Pfam" id="PF13408">
    <property type="entry name" value="Zn_ribbon_recom"/>
    <property type="match status" value="1"/>
</dbReference>
<proteinExistence type="predicted"/>
<dbReference type="InterPro" id="IPR011109">
    <property type="entry name" value="DNA_bind_recombinase_dom"/>
</dbReference>
<evidence type="ECO:0000313" key="4">
    <source>
        <dbReference type="Proteomes" id="UP000235733"/>
    </source>
</evidence>
<reference evidence="3 4" key="1">
    <citation type="submission" date="2017-09" db="EMBL/GenBank/DDBJ databases">
        <title>Bacterial strain isolated from the female urinary microbiota.</title>
        <authorList>
            <person name="Thomas-White K."/>
            <person name="Kumar N."/>
            <person name="Forster S."/>
            <person name="Putonti C."/>
            <person name="Lawley T."/>
            <person name="Wolfe A.J."/>
        </authorList>
    </citation>
    <scope>NUCLEOTIDE SEQUENCE [LARGE SCALE GENOMIC DNA]</scope>
    <source>
        <strain evidence="3 4">UMB0249</strain>
    </source>
</reference>
<protein>
    <submittedName>
        <fullName evidence="3">Recombinase family protein</fullName>
    </submittedName>
</protein>
<evidence type="ECO:0000259" key="1">
    <source>
        <dbReference type="PROSITE" id="PS51736"/>
    </source>
</evidence>
<dbReference type="SUPFAM" id="SSF53041">
    <property type="entry name" value="Resolvase-like"/>
    <property type="match status" value="1"/>
</dbReference>
<dbReference type="PROSITE" id="PS51736">
    <property type="entry name" value="RECOMBINASES_3"/>
    <property type="match status" value="1"/>
</dbReference>
<sequence length="493" mass="57359">MNRAVAYCRFSSNNQREESIEAQIRAITEYCKIKKLNLIKIYKDEAISGTSVKNRENFIEMIAESKNKTFDYVIVHKYDRFARNRYDHAIYEKKLNDNNVKLLSVLEEMSDSPENVILKSVLTGMNEYYSLNLSREVKKGQKENALKAIHNGGIVPLGYSLDENRKYIVNEKEAEIVRFIFNLALHGVGYANIAAALNEKGYKNKLGKNFKKTSIRDLLMNQKYIGTYFFGLRYPNGKLKENPIIIKNSHEAIIPEDIFYKVQERFKISKKKPRKGKNDYILTGYCTCGLCGGSYSGGYRTKNRHGTVYYGYECRNRKAKVNDCKNKSINKKLLENIIFDTIKKNILNDENIKTITKDLVKVINEKMDTRTEEVNKCKKEIEKLERMSLKLLGKHLEGIILEEIFNKKNQELNQQIYSQKEKLYSLENLHNVKVDEGAILEYLYELKKDSEDKIKRILIETFVQNIKIYPDKLEICLSKFPKVIVKNGTPSRT</sequence>
<dbReference type="Gene3D" id="3.40.50.1390">
    <property type="entry name" value="Resolvase, N-terminal catalytic domain"/>
    <property type="match status" value="1"/>
</dbReference>
<dbReference type="PANTHER" id="PTHR30461">
    <property type="entry name" value="DNA-INVERTASE FROM LAMBDOID PROPHAGE"/>
    <property type="match status" value="1"/>
</dbReference>
<dbReference type="GO" id="GO:0000150">
    <property type="term" value="F:DNA strand exchange activity"/>
    <property type="evidence" value="ECO:0007669"/>
    <property type="project" value="InterPro"/>
</dbReference>
<dbReference type="Gene3D" id="3.90.1750.20">
    <property type="entry name" value="Putative Large Serine Recombinase, Chain B, Domain 2"/>
    <property type="match status" value="1"/>
</dbReference>
<dbReference type="EMBL" id="PNHC01000002">
    <property type="protein sequence ID" value="PMC70190.1"/>
    <property type="molecule type" value="Genomic_DNA"/>
</dbReference>
<dbReference type="PANTHER" id="PTHR30461:SF23">
    <property type="entry name" value="DNA RECOMBINASE-RELATED"/>
    <property type="match status" value="1"/>
</dbReference>
<comment type="caution">
    <text evidence="3">The sequence shown here is derived from an EMBL/GenBank/DDBJ whole genome shotgun (WGS) entry which is preliminary data.</text>
</comment>
<dbReference type="Pfam" id="PF07508">
    <property type="entry name" value="Recombinase"/>
    <property type="match status" value="1"/>
</dbReference>
<organism evidence="3 4">
    <name type="scientific">Fusobacterium nucleatum</name>
    <dbReference type="NCBI Taxonomy" id="851"/>
    <lineage>
        <taxon>Bacteria</taxon>
        <taxon>Fusobacteriati</taxon>
        <taxon>Fusobacteriota</taxon>
        <taxon>Fusobacteriia</taxon>
        <taxon>Fusobacteriales</taxon>
        <taxon>Fusobacteriaceae</taxon>
        <taxon>Fusobacterium</taxon>
    </lineage>
</organism>
<dbReference type="InterPro" id="IPR036162">
    <property type="entry name" value="Resolvase-like_N_sf"/>
</dbReference>
<dbReference type="InterPro" id="IPR025827">
    <property type="entry name" value="Zn_ribbon_recom_dom"/>
</dbReference>
<accession>A0A2N6TLL6</accession>
<dbReference type="InterPro" id="IPR006119">
    <property type="entry name" value="Resolv_N"/>
</dbReference>
<dbReference type="Proteomes" id="UP000235733">
    <property type="component" value="Unassembled WGS sequence"/>
</dbReference>
<dbReference type="InterPro" id="IPR038109">
    <property type="entry name" value="DNA_bind_recomb_sf"/>
</dbReference>
<dbReference type="Pfam" id="PF00239">
    <property type="entry name" value="Resolvase"/>
    <property type="match status" value="1"/>
</dbReference>
<dbReference type="SMART" id="SM00857">
    <property type="entry name" value="Resolvase"/>
    <property type="match status" value="1"/>
</dbReference>